<proteinExistence type="predicted"/>
<dbReference type="Pfam" id="PF03471">
    <property type="entry name" value="CorC_HlyC"/>
    <property type="match status" value="1"/>
</dbReference>
<organism evidence="4">
    <name type="scientific">marine sediment metagenome</name>
    <dbReference type="NCBI Taxonomy" id="412755"/>
    <lineage>
        <taxon>unclassified sequences</taxon>
        <taxon>metagenomes</taxon>
        <taxon>ecological metagenomes</taxon>
    </lineage>
</organism>
<dbReference type="SUPFAM" id="SSF54631">
    <property type="entry name" value="CBS-domain pair"/>
    <property type="match status" value="1"/>
</dbReference>
<keyword evidence="2" id="KW-0129">CBS domain</keyword>
<dbReference type="PROSITE" id="PS51371">
    <property type="entry name" value="CBS"/>
    <property type="match status" value="1"/>
</dbReference>
<dbReference type="InterPro" id="IPR036318">
    <property type="entry name" value="FAD-bd_PCMH-like_sf"/>
</dbReference>
<dbReference type="InterPro" id="IPR046342">
    <property type="entry name" value="CBS_dom_sf"/>
</dbReference>
<dbReference type="SMART" id="SM01091">
    <property type="entry name" value="CorC_HlyC"/>
    <property type="match status" value="1"/>
</dbReference>
<dbReference type="PANTHER" id="PTHR22777:SF17">
    <property type="entry name" value="UPF0053 PROTEIN SLL0260"/>
    <property type="match status" value="1"/>
</dbReference>
<dbReference type="SUPFAM" id="SSF56176">
    <property type="entry name" value="FAD-binding/transporter-associated domain-like"/>
    <property type="match status" value="1"/>
</dbReference>
<reference evidence="4" key="1">
    <citation type="journal article" date="2014" name="Front. Microbiol.">
        <title>High frequency of phylogenetically diverse reductive dehalogenase-homologous genes in deep subseafloor sedimentary metagenomes.</title>
        <authorList>
            <person name="Kawai M."/>
            <person name="Futagami T."/>
            <person name="Toyoda A."/>
            <person name="Takaki Y."/>
            <person name="Nishi S."/>
            <person name="Hori S."/>
            <person name="Arai W."/>
            <person name="Tsubouchi T."/>
            <person name="Morono Y."/>
            <person name="Uchiyama I."/>
            <person name="Ito T."/>
            <person name="Fujiyama A."/>
            <person name="Inagaki F."/>
            <person name="Takami H."/>
        </authorList>
    </citation>
    <scope>NUCLEOTIDE SEQUENCE</scope>
    <source>
        <strain evidence="4">Expedition CK06-06</strain>
    </source>
</reference>
<dbReference type="InterPro" id="IPR005170">
    <property type="entry name" value="Transptr-assoc_dom"/>
</dbReference>
<dbReference type="Pfam" id="PF00571">
    <property type="entry name" value="CBS"/>
    <property type="match status" value="1"/>
</dbReference>
<sequence>EIVIDGLIRPAHFVPESKHLGELLTEIRDGGYHAVIVVDEFGGIAGMVTLGQLTEEIVGDIRHELIKEDKDFVVTGDNVFQLDGGFRVEEANDELGLELPLGDYETVAGFILSCLGRIPRQGEQLKYRNLKFVITEMRGVKIEKVMVTREKDATPAS</sequence>
<comment type="caution">
    <text evidence="4">The sequence shown here is derived from an EMBL/GenBank/DDBJ whole genome shotgun (WGS) entry which is preliminary data.</text>
</comment>
<gene>
    <name evidence="4" type="ORF">S06H3_54261</name>
</gene>
<dbReference type="GO" id="GO:0050660">
    <property type="term" value="F:flavin adenine dinucleotide binding"/>
    <property type="evidence" value="ECO:0007669"/>
    <property type="project" value="InterPro"/>
</dbReference>
<dbReference type="AlphaFoldDB" id="X1Q496"/>
<feature type="domain" description="CBS" evidence="3">
    <location>
        <begin position="7"/>
        <end position="65"/>
    </location>
</feature>
<dbReference type="InterPro" id="IPR000644">
    <property type="entry name" value="CBS_dom"/>
</dbReference>
<name>X1Q496_9ZZZZ</name>
<dbReference type="GO" id="GO:0005886">
    <property type="term" value="C:plasma membrane"/>
    <property type="evidence" value="ECO:0007669"/>
    <property type="project" value="TreeGrafter"/>
</dbReference>
<dbReference type="EMBL" id="BARV01034688">
    <property type="protein sequence ID" value="GAI49566.1"/>
    <property type="molecule type" value="Genomic_DNA"/>
</dbReference>
<dbReference type="InterPro" id="IPR016169">
    <property type="entry name" value="FAD-bd_PCMH_sub2"/>
</dbReference>
<evidence type="ECO:0000259" key="3">
    <source>
        <dbReference type="PROSITE" id="PS51371"/>
    </source>
</evidence>
<keyword evidence="1" id="KW-0677">Repeat</keyword>
<evidence type="ECO:0000313" key="4">
    <source>
        <dbReference type="EMBL" id="GAI49566.1"/>
    </source>
</evidence>
<accession>X1Q496</accession>
<evidence type="ECO:0000256" key="1">
    <source>
        <dbReference type="ARBA" id="ARBA00022737"/>
    </source>
</evidence>
<dbReference type="PANTHER" id="PTHR22777">
    <property type="entry name" value="HEMOLYSIN-RELATED"/>
    <property type="match status" value="1"/>
</dbReference>
<feature type="non-terminal residue" evidence="4">
    <location>
        <position position="1"/>
    </location>
</feature>
<evidence type="ECO:0000256" key="2">
    <source>
        <dbReference type="ARBA" id="ARBA00023122"/>
    </source>
</evidence>
<dbReference type="Gene3D" id="3.90.1280.20">
    <property type="match status" value="1"/>
</dbReference>
<protein>
    <recommendedName>
        <fullName evidence="3">CBS domain-containing protein</fullName>
    </recommendedName>
</protein>
<dbReference type="Gene3D" id="3.30.465.10">
    <property type="match status" value="1"/>
</dbReference>